<feature type="non-terminal residue" evidence="9">
    <location>
        <position position="1"/>
    </location>
</feature>
<dbReference type="SUPFAM" id="SSF53850">
    <property type="entry name" value="Periplasmic binding protein-like II"/>
    <property type="match status" value="1"/>
</dbReference>
<dbReference type="AlphaFoldDB" id="A0A0K2V692"/>
<dbReference type="PANTHER" id="PTHR42643:SF24">
    <property type="entry name" value="IONOTROPIC RECEPTOR 60A"/>
    <property type="match status" value="1"/>
</dbReference>
<keyword evidence="4 8" id="KW-1133">Transmembrane helix</keyword>
<dbReference type="PANTHER" id="PTHR42643">
    <property type="entry name" value="IONOTROPIC RECEPTOR 20A-RELATED"/>
    <property type="match status" value="1"/>
</dbReference>
<accession>A0A0K2V692</accession>
<keyword evidence="6" id="KW-0675">Receptor</keyword>
<dbReference type="Gene3D" id="3.40.190.10">
    <property type="entry name" value="Periplasmic binding protein-like II"/>
    <property type="match status" value="2"/>
</dbReference>
<proteinExistence type="predicted"/>
<evidence type="ECO:0008006" key="10">
    <source>
        <dbReference type="Google" id="ProtNLM"/>
    </source>
</evidence>
<organism evidence="9">
    <name type="scientific">Lepeophtheirus salmonis</name>
    <name type="common">Salmon louse</name>
    <name type="synonym">Caligus salmonis</name>
    <dbReference type="NCBI Taxonomy" id="72036"/>
    <lineage>
        <taxon>Eukaryota</taxon>
        <taxon>Metazoa</taxon>
        <taxon>Ecdysozoa</taxon>
        <taxon>Arthropoda</taxon>
        <taxon>Crustacea</taxon>
        <taxon>Multicrustacea</taxon>
        <taxon>Hexanauplia</taxon>
        <taxon>Copepoda</taxon>
        <taxon>Siphonostomatoida</taxon>
        <taxon>Caligidae</taxon>
        <taxon>Lepeophtheirus</taxon>
    </lineage>
</organism>
<dbReference type="OrthoDB" id="5984008at2759"/>
<keyword evidence="2" id="KW-1003">Cell membrane</keyword>
<evidence type="ECO:0000256" key="6">
    <source>
        <dbReference type="ARBA" id="ARBA00023170"/>
    </source>
</evidence>
<dbReference type="GO" id="GO:0005886">
    <property type="term" value="C:plasma membrane"/>
    <property type="evidence" value="ECO:0007669"/>
    <property type="project" value="UniProtKB-SubCell"/>
</dbReference>
<reference evidence="9" key="1">
    <citation type="submission" date="2014-05" db="EMBL/GenBank/DDBJ databases">
        <authorList>
            <person name="Chronopoulou M."/>
        </authorList>
    </citation>
    <scope>NUCLEOTIDE SEQUENCE</scope>
    <source>
        <tissue evidence="9">Whole organism</tissue>
    </source>
</reference>
<evidence type="ECO:0000256" key="8">
    <source>
        <dbReference type="SAM" id="Phobius"/>
    </source>
</evidence>
<evidence type="ECO:0000256" key="2">
    <source>
        <dbReference type="ARBA" id="ARBA00022475"/>
    </source>
</evidence>
<comment type="subcellular location">
    <subcellularLocation>
        <location evidence="1">Cell membrane</location>
        <topology evidence="1">Multi-pass membrane protein</topology>
    </subcellularLocation>
</comment>
<keyword evidence="7" id="KW-0325">Glycoprotein</keyword>
<evidence type="ECO:0000313" key="9">
    <source>
        <dbReference type="EMBL" id="CDW45677.1"/>
    </source>
</evidence>
<keyword evidence="3 8" id="KW-0812">Transmembrane</keyword>
<feature type="transmembrane region" description="Helical" evidence="8">
    <location>
        <begin position="185"/>
        <end position="204"/>
    </location>
</feature>
<evidence type="ECO:0000256" key="1">
    <source>
        <dbReference type="ARBA" id="ARBA00004651"/>
    </source>
</evidence>
<evidence type="ECO:0000256" key="7">
    <source>
        <dbReference type="ARBA" id="ARBA00023180"/>
    </source>
</evidence>
<evidence type="ECO:0000256" key="5">
    <source>
        <dbReference type="ARBA" id="ARBA00023136"/>
    </source>
</evidence>
<name>A0A0K2V692_LEPSM</name>
<protein>
    <recommendedName>
        <fullName evidence="10">Ionotropic glutamate receptor C-terminal domain-containing protein</fullName>
    </recommendedName>
</protein>
<keyword evidence="5 8" id="KW-0472">Membrane</keyword>
<sequence>RSFLTLPLAKTPIDYLDGLVKSPLMIIILKGSIFENVFRDSKDNIFQRLWNKALTHNAEDVKCSNITTCIKLVKEKPGMSFIFDEDILESTVLTLPESQSNIRMARGAFFPSEYAIVFRKNAPYLDRFNEYLLKVKEAGLVEHWRRSALFRRKFENMGKELLDKNKKEMKEEEESVNEPITLDHLQGALMLYACGIGISLLIYISEKMLNPPHRHRKEKRRWIS</sequence>
<evidence type="ECO:0000256" key="3">
    <source>
        <dbReference type="ARBA" id="ARBA00022692"/>
    </source>
</evidence>
<evidence type="ECO:0000256" key="4">
    <source>
        <dbReference type="ARBA" id="ARBA00022989"/>
    </source>
</evidence>
<dbReference type="InterPro" id="IPR052192">
    <property type="entry name" value="Insect_Ionotropic_Sensory_Rcpt"/>
</dbReference>
<dbReference type="EMBL" id="HACA01028316">
    <property type="protein sequence ID" value="CDW45677.1"/>
    <property type="molecule type" value="Transcribed_RNA"/>
</dbReference>